<dbReference type="SUPFAM" id="SSF56300">
    <property type="entry name" value="Metallo-dependent phosphatases"/>
    <property type="match status" value="1"/>
</dbReference>
<evidence type="ECO:0000313" key="21">
    <source>
        <dbReference type="Proteomes" id="UP000694700"/>
    </source>
</evidence>
<evidence type="ECO:0000256" key="10">
    <source>
        <dbReference type="ARBA" id="ARBA00022763"/>
    </source>
</evidence>
<dbReference type="Gene3D" id="3.30.110.110">
    <property type="entry name" value="Mre11, capping domain"/>
    <property type="match status" value="1"/>
</dbReference>
<evidence type="ECO:0000256" key="13">
    <source>
        <dbReference type="ARBA" id="ARBA00023204"/>
    </source>
</evidence>
<evidence type="ECO:0000259" key="19">
    <source>
        <dbReference type="SMART" id="SM01347"/>
    </source>
</evidence>
<dbReference type="Gene3D" id="3.60.21.10">
    <property type="match status" value="1"/>
</dbReference>
<reference evidence="20" key="1">
    <citation type="submission" date="2025-08" db="UniProtKB">
        <authorList>
            <consortium name="Ensembl"/>
        </authorList>
    </citation>
    <scope>IDENTIFICATION</scope>
</reference>
<dbReference type="SMART" id="SM01347">
    <property type="entry name" value="Mre11_DNA_bind"/>
    <property type="match status" value="1"/>
</dbReference>
<dbReference type="CDD" id="cd00840">
    <property type="entry name" value="MPP_Mre11_N"/>
    <property type="match status" value="1"/>
</dbReference>
<dbReference type="InterPro" id="IPR004843">
    <property type="entry name" value="Calcineurin-like_PHP"/>
</dbReference>
<evidence type="ECO:0000256" key="5">
    <source>
        <dbReference type="ARBA" id="ARBA00017089"/>
    </source>
</evidence>
<dbReference type="GO" id="GO:0000723">
    <property type="term" value="P:telomere maintenance"/>
    <property type="evidence" value="ECO:0007669"/>
    <property type="project" value="TreeGrafter"/>
</dbReference>
<evidence type="ECO:0000313" key="20">
    <source>
        <dbReference type="Ensembl" id="ENSCCRP00015076873.1"/>
    </source>
</evidence>
<accession>A0A8C1X5G7</accession>
<evidence type="ECO:0000256" key="9">
    <source>
        <dbReference type="ARBA" id="ARBA00022759"/>
    </source>
</evidence>
<keyword evidence="6" id="KW-0158">Chromosome</keyword>
<keyword evidence="10 18" id="KW-0227">DNA damage</keyword>
<evidence type="ECO:0000256" key="12">
    <source>
        <dbReference type="ARBA" id="ARBA00022839"/>
    </source>
</evidence>
<evidence type="ECO:0000256" key="17">
    <source>
        <dbReference type="PIRSR" id="PIRSR000882-1"/>
    </source>
</evidence>
<dbReference type="GO" id="GO:0042138">
    <property type="term" value="P:meiotic DNA double-strand break formation"/>
    <property type="evidence" value="ECO:0007669"/>
    <property type="project" value="TreeGrafter"/>
</dbReference>
<dbReference type="PIRSF" id="PIRSF000882">
    <property type="entry name" value="DSB_repair_MRE11"/>
    <property type="match status" value="1"/>
</dbReference>
<dbReference type="FunFam" id="3.60.21.10:FF:000011">
    <property type="entry name" value="Double-strand break repair protein"/>
    <property type="match status" value="1"/>
</dbReference>
<evidence type="ECO:0000256" key="2">
    <source>
        <dbReference type="ARBA" id="ARBA00004123"/>
    </source>
</evidence>
<evidence type="ECO:0000256" key="7">
    <source>
        <dbReference type="ARBA" id="ARBA00022722"/>
    </source>
</evidence>
<name>A0A8C1X5G7_CYPCA</name>
<evidence type="ECO:0000256" key="4">
    <source>
        <dbReference type="ARBA" id="ARBA00009028"/>
    </source>
</evidence>
<dbReference type="GO" id="GO:0006303">
    <property type="term" value="P:double-strand break repair via nonhomologous end joining"/>
    <property type="evidence" value="ECO:0007669"/>
    <property type="project" value="TreeGrafter"/>
</dbReference>
<protein>
    <recommendedName>
        <fullName evidence="5">Double-strand break repair protein MRE11</fullName>
    </recommendedName>
</protein>
<keyword evidence="9 18" id="KW-0255">Endonuclease</keyword>
<proteinExistence type="inferred from homology"/>
<keyword evidence="15 18" id="KW-0539">Nucleus</keyword>
<dbReference type="GO" id="GO:0097552">
    <property type="term" value="P:mitochondrial double-strand break repair via homologous recombination"/>
    <property type="evidence" value="ECO:0007669"/>
    <property type="project" value="TreeGrafter"/>
</dbReference>
<feature type="domain" description="Mre11 DNA-binding" evidence="19">
    <location>
        <begin position="296"/>
        <end position="452"/>
    </location>
</feature>
<dbReference type="GO" id="GO:0031573">
    <property type="term" value="P:mitotic intra-S DNA damage checkpoint signaling"/>
    <property type="evidence" value="ECO:0007669"/>
    <property type="project" value="TreeGrafter"/>
</dbReference>
<dbReference type="PANTHER" id="PTHR10139">
    <property type="entry name" value="DOUBLE-STRAND BREAK REPAIR PROTEIN MRE11"/>
    <property type="match status" value="1"/>
</dbReference>
<evidence type="ECO:0000256" key="18">
    <source>
        <dbReference type="RuleBase" id="RU003447"/>
    </source>
</evidence>
<dbReference type="InterPro" id="IPR029052">
    <property type="entry name" value="Metallo-depent_PP-like"/>
</dbReference>
<keyword evidence="12 18" id="KW-0269">Exonuclease</keyword>
<dbReference type="NCBIfam" id="TIGR00583">
    <property type="entry name" value="mre11"/>
    <property type="match status" value="1"/>
</dbReference>
<keyword evidence="11 18" id="KW-0378">Hydrolase</keyword>
<evidence type="ECO:0000256" key="3">
    <source>
        <dbReference type="ARBA" id="ARBA00004286"/>
    </source>
</evidence>
<dbReference type="GO" id="GO:0030145">
    <property type="term" value="F:manganese ion binding"/>
    <property type="evidence" value="ECO:0007669"/>
    <property type="project" value="InterPro"/>
</dbReference>
<keyword evidence="13 18" id="KW-0234">DNA repair</keyword>
<dbReference type="InterPro" id="IPR003701">
    <property type="entry name" value="Mre11"/>
</dbReference>
<organism evidence="20 21">
    <name type="scientific">Cyprinus carpio</name>
    <name type="common">Common carp</name>
    <dbReference type="NCBI Taxonomy" id="7962"/>
    <lineage>
        <taxon>Eukaryota</taxon>
        <taxon>Metazoa</taxon>
        <taxon>Chordata</taxon>
        <taxon>Craniata</taxon>
        <taxon>Vertebrata</taxon>
        <taxon>Euteleostomi</taxon>
        <taxon>Actinopterygii</taxon>
        <taxon>Neopterygii</taxon>
        <taxon>Teleostei</taxon>
        <taxon>Ostariophysi</taxon>
        <taxon>Cypriniformes</taxon>
        <taxon>Cyprinidae</taxon>
        <taxon>Cyprininae</taxon>
        <taxon>Cyprinus</taxon>
    </lineage>
</organism>
<evidence type="ECO:0000256" key="15">
    <source>
        <dbReference type="ARBA" id="ARBA00023242"/>
    </source>
</evidence>
<evidence type="ECO:0000256" key="6">
    <source>
        <dbReference type="ARBA" id="ARBA00022454"/>
    </source>
</evidence>
<dbReference type="GO" id="GO:0007095">
    <property type="term" value="P:mitotic G2 DNA damage checkpoint signaling"/>
    <property type="evidence" value="ECO:0007669"/>
    <property type="project" value="TreeGrafter"/>
</dbReference>
<dbReference type="GO" id="GO:0035861">
    <property type="term" value="C:site of double-strand break"/>
    <property type="evidence" value="ECO:0007669"/>
    <property type="project" value="TreeGrafter"/>
</dbReference>
<evidence type="ECO:0000256" key="16">
    <source>
        <dbReference type="ARBA" id="ARBA00023254"/>
    </source>
</evidence>
<dbReference type="InterPro" id="IPR038487">
    <property type="entry name" value="Mre11_capping_dom"/>
</dbReference>
<dbReference type="GO" id="GO:0000014">
    <property type="term" value="F:single-stranded DNA endodeoxyribonuclease activity"/>
    <property type="evidence" value="ECO:0007669"/>
    <property type="project" value="TreeGrafter"/>
</dbReference>
<evidence type="ECO:0000256" key="8">
    <source>
        <dbReference type="ARBA" id="ARBA00022723"/>
    </source>
</evidence>
<sequence length="529" mass="60953">FSHSAPIQTDDEDTFKILIATDIHLGYLEKDAIRGNDTFVTFDEIMKQAVQNEVDFVLLGGDLFHDNKPSRKTMHCCMEVMRKYCMGDRPIVFEILSDQAVNFSHSKFPWVNYLDSNLNISIPVFSVHGNHDDPTGADGLCAIDLLSCAGLINHFGRSRSVEKLEISPVLLKKGNTRIALYGIGSIPDERLYRMFINNQVTMLRPREDEDGWFNLFVIHQNRSKHGATNYIPEQFLDDFLDLVVWGHEHECKIAPVRNEQQLFYVTQPGSSVITSLSPGEAVKKHIGLLRVKGKKMNLQKIPLQTVRQFFIQDVTLSEHPDLFSPEQPNVMLKVMAFCQEKVEEMLEEAERQRLGNSLTPEKPLIRLRVDYSGGFEAFNTMRFSQKFVDQVANPKEILHFIRHREAKDNIKGKSHTSLRVEDLVKEYFQKAEKNVQLSLLTEQGMGKAVQEFVDKEEKDAIEELIKYQLEKTQRFLRERRVEATEEKIDEEVKGRAFKEDLAQLSSKQQKETNAKVIQNTEIFISRCKK</sequence>
<keyword evidence="16 18" id="KW-0469">Meiosis</keyword>
<comment type="similarity">
    <text evidence="4 18">Belongs to the MRE11/RAD32 family.</text>
</comment>
<comment type="cofactor">
    <cofactor evidence="1">
        <name>Mn(2+)</name>
        <dbReference type="ChEBI" id="CHEBI:29035"/>
    </cofactor>
</comment>
<dbReference type="InterPro" id="IPR041796">
    <property type="entry name" value="Mre11_N"/>
</dbReference>
<evidence type="ECO:0000256" key="1">
    <source>
        <dbReference type="ARBA" id="ARBA00001936"/>
    </source>
</evidence>
<dbReference type="GO" id="GO:0000724">
    <property type="term" value="P:double-strand break repair via homologous recombination"/>
    <property type="evidence" value="ECO:0007669"/>
    <property type="project" value="TreeGrafter"/>
</dbReference>
<dbReference type="Pfam" id="PF00149">
    <property type="entry name" value="Metallophos"/>
    <property type="match status" value="1"/>
</dbReference>
<dbReference type="AlphaFoldDB" id="A0A8C1X5G7"/>
<keyword evidence="14 18" id="KW-0464">Manganese</keyword>
<keyword evidence="8" id="KW-0479">Metal-binding</keyword>
<feature type="active site" description="Proton donor" evidence="17">
    <location>
        <position position="131"/>
    </location>
</feature>
<evidence type="ECO:0000256" key="14">
    <source>
        <dbReference type="ARBA" id="ARBA00023211"/>
    </source>
</evidence>
<dbReference type="Pfam" id="PF04152">
    <property type="entry name" value="Mre11_DNA_bind"/>
    <property type="match status" value="1"/>
</dbReference>
<dbReference type="GO" id="GO:0030870">
    <property type="term" value="C:Mre11 complex"/>
    <property type="evidence" value="ECO:0007669"/>
    <property type="project" value="InterPro"/>
</dbReference>
<keyword evidence="7 18" id="KW-0540">Nuclease</keyword>
<dbReference type="Ensembl" id="ENSCCRT00015079367.1">
    <property type="protein sequence ID" value="ENSCCRP00015076873.1"/>
    <property type="gene ID" value="ENSCCRG00015030746.1"/>
</dbReference>
<dbReference type="InterPro" id="IPR007281">
    <property type="entry name" value="Mre11_DNA-bd"/>
</dbReference>
<dbReference type="Proteomes" id="UP000694700">
    <property type="component" value="Unplaced"/>
</dbReference>
<dbReference type="GO" id="GO:0008296">
    <property type="term" value="F:3'-5'-DNA exonuclease activity"/>
    <property type="evidence" value="ECO:0007669"/>
    <property type="project" value="InterPro"/>
</dbReference>
<comment type="subcellular location">
    <subcellularLocation>
        <location evidence="3">Chromosome</location>
    </subcellularLocation>
    <subcellularLocation>
        <location evidence="2">Nucleus</location>
    </subcellularLocation>
</comment>
<dbReference type="PANTHER" id="PTHR10139:SF1">
    <property type="entry name" value="DOUBLE-STRAND BREAK REPAIR PROTEIN MRE11"/>
    <property type="match status" value="1"/>
</dbReference>
<evidence type="ECO:0000256" key="11">
    <source>
        <dbReference type="ARBA" id="ARBA00022801"/>
    </source>
</evidence>